<keyword evidence="9" id="KW-0472">Membrane</keyword>
<dbReference type="PROSITE" id="PS50110">
    <property type="entry name" value="RESPONSE_REGULATORY"/>
    <property type="match status" value="1"/>
</dbReference>
<dbReference type="PANTHER" id="PTHR45339:SF1">
    <property type="entry name" value="HYBRID SIGNAL TRANSDUCTION HISTIDINE KINASE J"/>
    <property type="match status" value="1"/>
</dbReference>
<sequence>MTTAPTPKHILIAEDNDFNQELAVELLTDAGYLATTANNGQQLIEELLAKPNDTYHLILMDLEMPVLDGHQATTVIRKNRQFDHIPIIALTAHTSETTKAQCAQEGMQDFLGKPFDPDNLNATLSKWLKPEDAFPRQAKVVGSGFSSNDSVFAKLKTINTVRGLQLSGNNLQLYLKLLKRFCDSHTLTLFKIRNYNQSDLFSDECKRQLHTLKGLAATIAADKLADDIAHFEMVLENAKKIVLSNQDSNGYLQSIANHLDATIKELVIFFDTQVEISIAPDSATAVNNSPSKCIETLLELLESANPDAVDFFQQHASELNSMTANNDFEILSKTIQDYEFDLAIVKLKSMQSRQ</sequence>
<dbReference type="EMBL" id="JACOFW010000024">
    <property type="protein sequence ID" value="MBC3809028.1"/>
    <property type="molecule type" value="Genomic_DNA"/>
</dbReference>
<evidence type="ECO:0000313" key="12">
    <source>
        <dbReference type="EMBL" id="MBC3809028.1"/>
    </source>
</evidence>
<dbReference type="CDD" id="cd17546">
    <property type="entry name" value="REC_hyHK_CKI1_RcsC-like"/>
    <property type="match status" value="1"/>
</dbReference>
<dbReference type="Pfam" id="PF00072">
    <property type="entry name" value="Response_reg"/>
    <property type="match status" value="1"/>
</dbReference>
<dbReference type="RefSeq" id="WP_186924094.1">
    <property type="nucleotide sequence ID" value="NZ_JACOFW010000024.1"/>
</dbReference>
<keyword evidence="6" id="KW-0067">ATP-binding</keyword>
<keyword evidence="5" id="KW-0547">Nucleotide-binding</keyword>
<evidence type="ECO:0000256" key="9">
    <source>
        <dbReference type="ARBA" id="ARBA00023136"/>
    </source>
</evidence>
<evidence type="ECO:0000256" key="1">
    <source>
        <dbReference type="ARBA" id="ARBA00004651"/>
    </source>
</evidence>
<gene>
    <name evidence="12" type="ORF">H8K52_16940</name>
</gene>
<reference evidence="12 13" key="1">
    <citation type="submission" date="2020-08" db="EMBL/GenBank/DDBJ databases">
        <title>Novel species isolated from subtropical streams in China.</title>
        <authorList>
            <person name="Lu H."/>
        </authorList>
    </citation>
    <scope>NUCLEOTIDE SEQUENCE [LARGE SCALE GENOMIC DNA]</scope>
    <source>
        <strain evidence="12 13">KACC 16656</strain>
    </source>
</reference>
<evidence type="ECO:0000256" key="6">
    <source>
        <dbReference type="ARBA" id="ARBA00022840"/>
    </source>
</evidence>
<comment type="subcellular location">
    <subcellularLocation>
        <location evidence="1">Cell membrane</location>
        <topology evidence="1">Multi-pass membrane protein</topology>
    </subcellularLocation>
</comment>
<evidence type="ECO:0000256" key="7">
    <source>
        <dbReference type="ARBA" id="ARBA00022989"/>
    </source>
</evidence>
<keyword evidence="8" id="KW-0902">Two-component regulatory system</keyword>
<dbReference type="Gene3D" id="3.40.50.2300">
    <property type="match status" value="1"/>
</dbReference>
<evidence type="ECO:0000256" key="3">
    <source>
        <dbReference type="ARBA" id="ARBA00022553"/>
    </source>
</evidence>
<keyword evidence="2" id="KW-1003">Cell membrane</keyword>
<comment type="caution">
    <text evidence="12">The sequence shown here is derived from an EMBL/GenBank/DDBJ whole genome shotgun (WGS) entry which is preliminary data.</text>
</comment>
<keyword evidence="4" id="KW-0812">Transmembrane</keyword>
<keyword evidence="3 10" id="KW-0597">Phosphoprotein</keyword>
<dbReference type="InterPro" id="IPR036641">
    <property type="entry name" value="HPT_dom_sf"/>
</dbReference>
<dbReference type="Proteomes" id="UP000648257">
    <property type="component" value="Unassembled WGS sequence"/>
</dbReference>
<evidence type="ECO:0000256" key="10">
    <source>
        <dbReference type="PROSITE-ProRule" id="PRU00169"/>
    </source>
</evidence>
<dbReference type="SMART" id="SM00448">
    <property type="entry name" value="REC"/>
    <property type="match status" value="1"/>
</dbReference>
<keyword evidence="7" id="KW-1133">Transmembrane helix</keyword>
<evidence type="ECO:0000256" key="2">
    <source>
        <dbReference type="ARBA" id="ARBA00022475"/>
    </source>
</evidence>
<feature type="modified residue" description="4-aspartylphosphate" evidence="10">
    <location>
        <position position="61"/>
    </location>
</feature>
<dbReference type="InterPro" id="IPR001789">
    <property type="entry name" value="Sig_transdc_resp-reg_receiver"/>
</dbReference>
<evidence type="ECO:0000313" key="13">
    <source>
        <dbReference type="Proteomes" id="UP000648257"/>
    </source>
</evidence>
<feature type="domain" description="Response regulatory" evidence="11">
    <location>
        <begin position="9"/>
        <end position="128"/>
    </location>
</feature>
<dbReference type="SUPFAM" id="SSF52172">
    <property type="entry name" value="CheY-like"/>
    <property type="match status" value="1"/>
</dbReference>
<keyword evidence="13" id="KW-1185">Reference proteome</keyword>
<evidence type="ECO:0000256" key="8">
    <source>
        <dbReference type="ARBA" id="ARBA00023012"/>
    </source>
</evidence>
<evidence type="ECO:0000256" key="5">
    <source>
        <dbReference type="ARBA" id="ARBA00022741"/>
    </source>
</evidence>
<organism evidence="12 13">
    <name type="scientific">Undibacterium seohonense</name>
    <dbReference type="NCBI Taxonomy" id="1344950"/>
    <lineage>
        <taxon>Bacteria</taxon>
        <taxon>Pseudomonadati</taxon>
        <taxon>Pseudomonadota</taxon>
        <taxon>Betaproteobacteria</taxon>
        <taxon>Burkholderiales</taxon>
        <taxon>Oxalobacteraceae</taxon>
        <taxon>Undibacterium</taxon>
    </lineage>
</organism>
<accession>A0ABR6X7U1</accession>
<dbReference type="InterPro" id="IPR011006">
    <property type="entry name" value="CheY-like_superfamily"/>
</dbReference>
<evidence type="ECO:0000256" key="4">
    <source>
        <dbReference type="ARBA" id="ARBA00022692"/>
    </source>
</evidence>
<dbReference type="PANTHER" id="PTHR45339">
    <property type="entry name" value="HYBRID SIGNAL TRANSDUCTION HISTIDINE KINASE J"/>
    <property type="match status" value="1"/>
</dbReference>
<dbReference type="Gene3D" id="1.20.120.160">
    <property type="entry name" value="HPT domain"/>
    <property type="match status" value="1"/>
</dbReference>
<protein>
    <submittedName>
        <fullName evidence="12">Response regulator</fullName>
    </submittedName>
</protein>
<evidence type="ECO:0000259" key="11">
    <source>
        <dbReference type="PROSITE" id="PS50110"/>
    </source>
</evidence>
<name>A0ABR6X7U1_9BURK</name>
<proteinExistence type="predicted"/>
<dbReference type="SUPFAM" id="SSF47226">
    <property type="entry name" value="Histidine-containing phosphotransfer domain, HPT domain"/>
    <property type="match status" value="1"/>
</dbReference>